<sequence>MTSVYAQILGAEGLAALAPECRVLHESMGRFQGEITVEMTRNPFLRLALRCAGFPKAFEQASLSFNKEKRGQREVWTRQIGDQVMRTVQWVEDGDRLAERLGAMTAISRLSPASGGLDLTEWQFRFVGLPVPRWAAPNVTASERPDQGRYRFEIAICLPWSNKPIVRYHGWLAVG</sequence>
<keyword evidence="3" id="KW-1185">Reference proteome</keyword>
<dbReference type="Pfam" id="PF13761">
    <property type="entry name" value="DUF4166"/>
    <property type="match status" value="1"/>
</dbReference>
<feature type="domain" description="DUF4166" evidence="1">
    <location>
        <begin position="26"/>
        <end position="172"/>
    </location>
</feature>
<dbReference type="InterPro" id="IPR025311">
    <property type="entry name" value="DUF4166"/>
</dbReference>
<dbReference type="RefSeq" id="WP_317055715.1">
    <property type="nucleotide sequence ID" value="NZ_CP146606.1"/>
</dbReference>
<reference evidence="2 3" key="1">
    <citation type="submission" date="2024-02" db="EMBL/GenBank/DDBJ databases">
        <title>Roseovarius strain W115 nov., isolated from a marine algae.</title>
        <authorList>
            <person name="Lee M.W."/>
            <person name="Lee J.K."/>
            <person name="Kim J.M."/>
            <person name="Choi D.G."/>
            <person name="Baek J.H."/>
            <person name="Bayburt H."/>
            <person name="Jung J.J."/>
            <person name="Han D.M."/>
            <person name="Jeon C.O."/>
        </authorList>
    </citation>
    <scope>NUCLEOTIDE SEQUENCE [LARGE SCALE GENOMIC DNA]</scope>
    <source>
        <strain evidence="2 3">W115</strain>
    </source>
</reference>
<gene>
    <name evidence="2" type="ORF">RZS32_003870</name>
</gene>
<dbReference type="Proteomes" id="UP001281305">
    <property type="component" value="Chromosome"/>
</dbReference>
<organism evidence="2 3">
    <name type="scientific">Roseovarius rhodophyticola</name>
    <dbReference type="NCBI Taxonomy" id="3080827"/>
    <lineage>
        <taxon>Bacteria</taxon>
        <taxon>Pseudomonadati</taxon>
        <taxon>Pseudomonadota</taxon>
        <taxon>Alphaproteobacteria</taxon>
        <taxon>Rhodobacterales</taxon>
        <taxon>Roseobacteraceae</taxon>
        <taxon>Roseovarius</taxon>
    </lineage>
</organism>
<evidence type="ECO:0000313" key="3">
    <source>
        <dbReference type="Proteomes" id="UP001281305"/>
    </source>
</evidence>
<protein>
    <submittedName>
        <fullName evidence="2">DUF4166 domain-containing protein</fullName>
    </submittedName>
</protein>
<proteinExistence type="predicted"/>
<evidence type="ECO:0000259" key="1">
    <source>
        <dbReference type="Pfam" id="PF13761"/>
    </source>
</evidence>
<dbReference type="EMBL" id="CP146606">
    <property type="protein sequence ID" value="WYK19031.1"/>
    <property type="molecule type" value="Genomic_DNA"/>
</dbReference>
<name>A0ABZ2THE8_9RHOB</name>
<accession>A0ABZ2THE8</accession>
<evidence type="ECO:0000313" key="2">
    <source>
        <dbReference type="EMBL" id="WYK19031.1"/>
    </source>
</evidence>